<accession>X1C8L0</accession>
<feature type="non-terminal residue" evidence="1">
    <location>
        <position position="1"/>
    </location>
</feature>
<gene>
    <name evidence="1" type="ORF">S01H4_40616</name>
</gene>
<organism evidence="1">
    <name type="scientific">marine sediment metagenome</name>
    <dbReference type="NCBI Taxonomy" id="412755"/>
    <lineage>
        <taxon>unclassified sequences</taxon>
        <taxon>metagenomes</taxon>
        <taxon>ecological metagenomes</taxon>
    </lineage>
</organism>
<name>X1C8L0_9ZZZZ</name>
<dbReference type="EMBL" id="BART01022142">
    <property type="protein sequence ID" value="GAG92743.1"/>
    <property type="molecule type" value="Genomic_DNA"/>
</dbReference>
<protein>
    <submittedName>
        <fullName evidence="1">Uncharacterized protein</fullName>
    </submittedName>
</protein>
<sequence length="84" mass="9526">KTELLAAAEARAKAIQAEGDAEAAKYYKMLEADPEFAMFLREIDAAKETLKERTTIILREGSWLESLLKEMPNIEPRDPNESKE</sequence>
<reference evidence="1" key="1">
    <citation type="journal article" date="2014" name="Front. Microbiol.">
        <title>High frequency of phylogenetically diverse reductive dehalogenase-homologous genes in deep subseafloor sedimentary metagenomes.</title>
        <authorList>
            <person name="Kawai M."/>
            <person name="Futagami T."/>
            <person name="Toyoda A."/>
            <person name="Takaki Y."/>
            <person name="Nishi S."/>
            <person name="Hori S."/>
            <person name="Arai W."/>
            <person name="Tsubouchi T."/>
            <person name="Morono Y."/>
            <person name="Uchiyama I."/>
            <person name="Ito T."/>
            <person name="Fujiyama A."/>
            <person name="Inagaki F."/>
            <person name="Takami H."/>
        </authorList>
    </citation>
    <scope>NUCLEOTIDE SEQUENCE</scope>
    <source>
        <strain evidence="1">Expedition CK06-06</strain>
    </source>
</reference>
<dbReference type="AlphaFoldDB" id="X1C8L0"/>
<evidence type="ECO:0000313" key="1">
    <source>
        <dbReference type="EMBL" id="GAG92743.1"/>
    </source>
</evidence>
<proteinExistence type="predicted"/>
<comment type="caution">
    <text evidence="1">The sequence shown here is derived from an EMBL/GenBank/DDBJ whole genome shotgun (WGS) entry which is preliminary data.</text>
</comment>